<dbReference type="OrthoDB" id="359861at2"/>
<gene>
    <name evidence="1" type="ordered locus">Tresu_0957</name>
</gene>
<name>F2NUP6_TRES6</name>
<sequence>MNSDVATLQSIAKTLEEEPLASQRVLAENAGMSIGLMNAVLKRFVERGWIMLTNVNLRKLSYAVTPDGIAELTSRSQKFAKRTFAIANTYNETFCHLVSESKKQGITTLVLYGKSYIRFLLIYACQTLNVTFIEKEVTEPVMKNALCVVGELNEESEITRLENEGCVNLLNLIAKY</sequence>
<dbReference type="InterPro" id="IPR036390">
    <property type="entry name" value="WH_DNA-bd_sf"/>
</dbReference>
<protein>
    <recommendedName>
        <fullName evidence="3">Regulatory protein MarR</fullName>
    </recommendedName>
</protein>
<dbReference type="SUPFAM" id="SSF46785">
    <property type="entry name" value="Winged helix' DNA-binding domain"/>
    <property type="match status" value="1"/>
</dbReference>
<organism evidence="1 2">
    <name type="scientific">Treponema succinifaciens (strain ATCC 33096 / DSM 2489 / 6091)</name>
    <dbReference type="NCBI Taxonomy" id="869209"/>
    <lineage>
        <taxon>Bacteria</taxon>
        <taxon>Pseudomonadati</taxon>
        <taxon>Spirochaetota</taxon>
        <taxon>Spirochaetia</taxon>
        <taxon>Spirochaetales</taxon>
        <taxon>Treponemataceae</taxon>
        <taxon>Treponema</taxon>
    </lineage>
</organism>
<dbReference type="STRING" id="869209.Tresu_0957"/>
<reference evidence="2" key="2">
    <citation type="submission" date="2011-04" db="EMBL/GenBank/DDBJ databases">
        <title>The complete genome of chromosome of Treponema succinifaciens DSM 2489.</title>
        <authorList>
            <person name="Lucas S."/>
            <person name="Copeland A."/>
            <person name="Lapidus A."/>
            <person name="Bruce D."/>
            <person name="Goodwin L."/>
            <person name="Pitluck S."/>
            <person name="Peters L."/>
            <person name="Kyrpides N."/>
            <person name="Mavromatis K."/>
            <person name="Ivanova N."/>
            <person name="Ovchinnikova G."/>
            <person name="Teshima H."/>
            <person name="Detter J.C."/>
            <person name="Tapia R."/>
            <person name="Han C."/>
            <person name="Land M."/>
            <person name="Hauser L."/>
            <person name="Markowitz V."/>
            <person name="Cheng J.-F."/>
            <person name="Hugenholtz P."/>
            <person name="Woyke T."/>
            <person name="Wu D."/>
            <person name="Gronow S."/>
            <person name="Wellnitz S."/>
            <person name="Brambilla E."/>
            <person name="Klenk H.-P."/>
            <person name="Eisen J.A."/>
        </authorList>
    </citation>
    <scope>NUCLEOTIDE SEQUENCE [LARGE SCALE GENOMIC DNA]</scope>
    <source>
        <strain evidence="2">ATCC 33096 / DSM 2489 / 6091</strain>
    </source>
</reference>
<proteinExistence type="predicted"/>
<dbReference type="KEGG" id="tsu:Tresu_0957"/>
<dbReference type="eggNOG" id="COG1846">
    <property type="taxonomic scope" value="Bacteria"/>
</dbReference>
<dbReference type="Pfam" id="PF13412">
    <property type="entry name" value="HTH_24"/>
    <property type="match status" value="1"/>
</dbReference>
<dbReference type="RefSeq" id="WP_013701169.1">
    <property type="nucleotide sequence ID" value="NC_015385.1"/>
</dbReference>
<dbReference type="EMBL" id="CP002631">
    <property type="protein sequence ID" value="AEB13877.1"/>
    <property type="molecule type" value="Genomic_DNA"/>
</dbReference>
<dbReference type="GeneID" id="302999847"/>
<keyword evidence="2" id="KW-1185">Reference proteome</keyword>
<evidence type="ECO:0008006" key="3">
    <source>
        <dbReference type="Google" id="ProtNLM"/>
    </source>
</evidence>
<reference evidence="1 2" key="1">
    <citation type="journal article" date="2011" name="Stand. Genomic Sci.">
        <title>Complete genome sequence of Treponema succinifaciens type strain (6091).</title>
        <authorList>
            <person name="Han C."/>
            <person name="Gronow S."/>
            <person name="Teshima H."/>
            <person name="Lapidus A."/>
            <person name="Nolan M."/>
            <person name="Lucas S."/>
            <person name="Hammon N."/>
            <person name="Deshpande S."/>
            <person name="Cheng J.F."/>
            <person name="Zeytun A."/>
            <person name="Tapia R."/>
            <person name="Goodwin L."/>
            <person name="Pitluck S."/>
            <person name="Liolios K."/>
            <person name="Pagani I."/>
            <person name="Ivanova N."/>
            <person name="Mavromatis K."/>
            <person name="Mikhailova N."/>
            <person name="Huntemann M."/>
            <person name="Pati A."/>
            <person name="Chen A."/>
            <person name="Palaniappan K."/>
            <person name="Land M."/>
            <person name="Hauser L."/>
            <person name="Brambilla E.M."/>
            <person name="Rohde M."/>
            <person name="Goker M."/>
            <person name="Woyke T."/>
            <person name="Bristow J."/>
            <person name="Eisen J.A."/>
            <person name="Markowitz V."/>
            <person name="Hugenholtz P."/>
            <person name="Kyrpides N.C."/>
            <person name="Klenk H.P."/>
            <person name="Detter J.C."/>
        </authorList>
    </citation>
    <scope>NUCLEOTIDE SEQUENCE [LARGE SCALE GENOMIC DNA]</scope>
    <source>
        <strain evidence="2">ATCC 33096 / DSM 2489 / 6091</strain>
    </source>
</reference>
<dbReference type="Proteomes" id="UP000006852">
    <property type="component" value="Chromosome"/>
</dbReference>
<evidence type="ECO:0000313" key="2">
    <source>
        <dbReference type="Proteomes" id="UP000006852"/>
    </source>
</evidence>
<evidence type="ECO:0000313" key="1">
    <source>
        <dbReference type="EMBL" id="AEB13877.1"/>
    </source>
</evidence>
<accession>F2NUP6</accession>
<dbReference type="AlphaFoldDB" id="F2NUP6"/>
<dbReference type="HOGENOM" id="CLU_1524470_0_0_12"/>